<gene>
    <name evidence="3" type="ORF">MEUPH1_LOCUS3908</name>
</gene>
<protein>
    <recommendedName>
        <fullName evidence="2">DUF4806 domain-containing protein</fullName>
    </recommendedName>
</protein>
<evidence type="ECO:0000313" key="3">
    <source>
        <dbReference type="EMBL" id="CAI6347082.1"/>
    </source>
</evidence>
<evidence type="ECO:0000259" key="2">
    <source>
        <dbReference type="Pfam" id="PF16064"/>
    </source>
</evidence>
<accession>A0AAV0VRZ4</accession>
<feature type="region of interest" description="Disordered" evidence="1">
    <location>
        <begin position="264"/>
        <end position="298"/>
    </location>
</feature>
<dbReference type="AlphaFoldDB" id="A0AAV0VRZ4"/>
<feature type="domain" description="DUF4806" evidence="2">
    <location>
        <begin position="417"/>
        <end position="485"/>
    </location>
</feature>
<proteinExistence type="predicted"/>
<dbReference type="Proteomes" id="UP001160148">
    <property type="component" value="Unassembled WGS sequence"/>
</dbReference>
<evidence type="ECO:0000256" key="1">
    <source>
        <dbReference type="SAM" id="MobiDB-lite"/>
    </source>
</evidence>
<evidence type="ECO:0000313" key="4">
    <source>
        <dbReference type="Proteomes" id="UP001160148"/>
    </source>
</evidence>
<reference evidence="3 4" key="1">
    <citation type="submission" date="2023-01" db="EMBL/GenBank/DDBJ databases">
        <authorList>
            <person name="Whitehead M."/>
        </authorList>
    </citation>
    <scope>NUCLEOTIDE SEQUENCE [LARGE SCALE GENOMIC DNA]</scope>
</reference>
<feature type="region of interest" description="Disordered" evidence="1">
    <location>
        <begin position="171"/>
        <end position="244"/>
    </location>
</feature>
<name>A0AAV0VRZ4_9HEMI</name>
<keyword evidence="4" id="KW-1185">Reference proteome</keyword>
<dbReference type="Pfam" id="PF16064">
    <property type="entry name" value="DUF4806"/>
    <property type="match status" value="1"/>
</dbReference>
<feature type="compositionally biased region" description="Polar residues" evidence="1">
    <location>
        <begin position="274"/>
        <end position="290"/>
    </location>
</feature>
<sequence length="534" mass="60628">MPYSIVHFFGDNSIETVPEHWIDKKNGTCAWPNKSKTASRLIEKKCMPNQIEYTYLRCRELCKGIDSLVEAKTKSKKALYMSDLSSTEETVSANERHKEIIISSPTLSTNSCPLFSDSDNDLASKKSSTKPKFSTTMIGSDNNEHFSSCSPLPKLLNDYPHEAIIDDSEYKQRYNKEPNYSPPVTSESLKTIDYNKTKKQNGWSPLKLSSPDKNVKDNNKKPHLKKQWSSKDTPSTSTFKSYSGREYSHSEPFLSKRNVKYSGNSEPIFKRKPSSTYTPTANLDSLSSKKQLGPYSKINDNKNSVVRELFSSSNKPEDDEPSFSHTNCFGKKKSYHVKQDDGPTGGVIAEVTPQRYSNDFQKQVLRMLTYLTSEVRYLESGQSEILRKIENAASDNNFSNSETLSESLFKDLTDCPLPIDNIFDLNKLEDKLSEDKCFRNKLVNELSCTGGKNLKLMVKRIMNKLFTDKLMSQYSFTGKKGKNKFNSLFVCAVIFDSIKKSNKSCKTASVDEIEERIKYNLAQAPFNKKNVSQN</sequence>
<dbReference type="PANTHER" id="PTHR34153">
    <property type="entry name" value="SI:CH211-262H13.3-RELATED-RELATED"/>
    <property type="match status" value="1"/>
</dbReference>
<dbReference type="InterPro" id="IPR032071">
    <property type="entry name" value="DUF4806"/>
</dbReference>
<comment type="caution">
    <text evidence="3">The sequence shown here is derived from an EMBL/GenBank/DDBJ whole genome shotgun (WGS) entry which is preliminary data.</text>
</comment>
<feature type="compositionally biased region" description="Polar residues" evidence="1">
    <location>
        <begin position="230"/>
        <end position="241"/>
    </location>
</feature>
<dbReference type="PANTHER" id="PTHR34153:SF2">
    <property type="entry name" value="SI:CH211-262H13.3-RELATED"/>
    <property type="match status" value="1"/>
</dbReference>
<organism evidence="3 4">
    <name type="scientific">Macrosiphum euphorbiae</name>
    <name type="common">potato aphid</name>
    <dbReference type="NCBI Taxonomy" id="13131"/>
    <lineage>
        <taxon>Eukaryota</taxon>
        <taxon>Metazoa</taxon>
        <taxon>Ecdysozoa</taxon>
        <taxon>Arthropoda</taxon>
        <taxon>Hexapoda</taxon>
        <taxon>Insecta</taxon>
        <taxon>Pterygota</taxon>
        <taxon>Neoptera</taxon>
        <taxon>Paraneoptera</taxon>
        <taxon>Hemiptera</taxon>
        <taxon>Sternorrhyncha</taxon>
        <taxon>Aphidomorpha</taxon>
        <taxon>Aphidoidea</taxon>
        <taxon>Aphididae</taxon>
        <taxon>Macrosiphini</taxon>
        <taxon>Macrosiphum</taxon>
    </lineage>
</organism>
<dbReference type="EMBL" id="CARXXK010000001">
    <property type="protein sequence ID" value="CAI6347082.1"/>
    <property type="molecule type" value="Genomic_DNA"/>
</dbReference>